<evidence type="ECO:0000256" key="1">
    <source>
        <dbReference type="SAM" id="Coils"/>
    </source>
</evidence>
<dbReference type="InParanoid" id="F0YL89"/>
<keyword evidence="1" id="KW-0175">Coiled coil</keyword>
<evidence type="ECO:0000256" key="2">
    <source>
        <dbReference type="SAM" id="MobiDB-lite"/>
    </source>
</evidence>
<dbReference type="SUPFAM" id="SSF57903">
    <property type="entry name" value="FYVE/PHD zinc finger"/>
    <property type="match status" value="1"/>
</dbReference>
<feature type="compositionally biased region" description="Acidic residues" evidence="2">
    <location>
        <begin position="1970"/>
        <end position="1983"/>
    </location>
</feature>
<evidence type="ECO:0000256" key="3">
    <source>
        <dbReference type="SAM" id="Phobius"/>
    </source>
</evidence>
<proteinExistence type="predicted"/>
<dbReference type="GeneID" id="20226243"/>
<organism evidence="5">
    <name type="scientific">Aureococcus anophagefferens</name>
    <name type="common">Harmful bloom alga</name>
    <dbReference type="NCBI Taxonomy" id="44056"/>
    <lineage>
        <taxon>Eukaryota</taxon>
        <taxon>Sar</taxon>
        <taxon>Stramenopiles</taxon>
        <taxon>Ochrophyta</taxon>
        <taxon>Pelagophyceae</taxon>
        <taxon>Pelagomonadales</taxon>
        <taxon>Pelagomonadaceae</taxon>
        <taxon>Aureococcus</taxon>
    </lineage>
</organism>
<dbReference type="InterPro" id="IPR011011">
    <property type="entry name" value="Znf_FYVE_PHD"/>
</dbReference>
<feature type="transmembrane region" description="Helical" evidence="3">
    <location>
        <begin position="421"/>
        <end position="441"/>
    </location>
</feature>
<keyword evidence="5" id="KW-1185">Reference proteome</keyword>
<evidence type="ECO:0000313" key="5">
    <source>
        <dbReference type="Proteomes" id="UP000002729"/>
    </source>
</evidence>
<sequence>MAEQISDAAFGIFRATVEEAESTSPYEVGVGDLEKSLHVKREAAEVEHATEEISHWSTSPKLEDYFLTLPRLPLQAQPTEPFLFHVKTVRNTAISPQVLSVSLHTQLLIQLLLLSHIITYLVSFLDILYPISIIPSCDLSAVLPTNNATDMNPCCKVATISAGLFFAFIFAMMIPANVAKFAKEIFRSGLRQGKISDKVSRRAAYDDTLLKMNYAGLFAAPSFSGIPCYMEPYMLAVGMDWPSRQNVFESPDIPMIAWTDCLLQVTPFAAVGLCARLLQCVPSECIFTDLLAPDLMTDPCVQLSNWTSCDCFIAGLPSFAWQGIPDKLNADEEIAVILRVYSQNGIHWLTAGLDYNGWMVDLAGAGIPGAVHNPAYIYNTPTTVFAKTWCVTTYTIKECWSVYIGEDLETPAHILAPVHSILIALAFLGADLLTFMGLFAVTASTTKSPEISTCDVKPAIERGKSEAFSRRGIWSAVGVGVALARRAEKIADLLDVVQAMRLRDILTGNTKHVIDEAALPPSPAALYYFLDDQDSQRGSKWNPKGVGRPRFNAFNRQVTELLRDPFVVANMLAALKMVSDRGPVVESAPDSGDPARAPRGRPPKRRLETEDPAMKLMQEQVERAEAKNAALEKEKAALAEELRDAEATAAAKADGISSVTLDAALKAIRDALDRAKLQSEQASRNIDLIVGVDSSDLSMAELGVLSKVGDLVHLSAEVLDAAVASAPGLAQQLDELVATPRAKPELALIKRRRVFLKLLEVAKVRRTKGGVENVLPRHAAVTAMATGATAASVETRRGCMGDTISFAETWRFLTVAGRLAKVAYPGLFPGRRVAFADDNAQWTRLWAQQRLEHFNSFETNPLLQSWFAIVWPLQTLPLEKTLRELGVRSKPFVEVRAADFDIDAHSQSWLAKELAVLSVDGGYGRDLLKRTLYKLVWRHDPGAFPPAVFKKPRWTDAYKYRPEGPLQLEEDWKKDDVKSLEVQLKNTQKVPEVAEARLQVLDWFGIGCGDPGKDWVICVGDYVLYRNGTNAAGMTVADLSRLQDKRVVRTTAQLVALEAAETAAATPLAGPTGDAAAASTTVSAQPAAATRSTAVPATSTAATVAATSTAVEDGPSPRESLDAFLATNPSSKQVQEACMAWGFGRNEDVTQYKRAAKLDHGTGMTICRLARLNGINLLKYLVENIDELCFASRDYSPLVSGRLPRACTLRDASARGGDGGDGLDRFEEAGDDDVDEACYVCGDALGIVESHVFCVGCGQKAHVNCVGQRSRGDHLCDECAETPWRAPPRPTSTLLSMRVIRKMVDDDVQLTVLRENPKGGKSRDRYEAYKVATSAAEFQRLGGSAEDLRNDLVRGYVTLGGEAAKDPCVLAALLPATGAAAPRPRGEARAVARPELAPRPTTASDGAFQSCLRAIKAQGLQPGTSSAPDDWDPLRGLEHVLGDATCGLPLRTSYRAEAAAIRAAATPAQRRAFAGRWLDIVDDRAKVLVERSGPRACGALVSFRAHVLEGLGDANLDAAGRADVDACARLIQGHIDENWAKARRLDDLATRIAAARLAADDGGGATAADRRGDDGGDDDVGRADGRGDGDGGFDAAYPELLRIHNLPGFWHLLEAGGIKVIFKLYYKSLLGRCAHDVLKRKGITIKAAKFLQATELFYHVWEAMATALFRAHRKSQTFRESPVDLATPELYMDNFLEWYRAKRGTGDVPFVHYGGFVFGMGIYFRFCKKSISLKLPMLTFALQLIHLGACDITNKYNLKRQCFYSLVNFLTSSEDVAKGLLAASTVSLSGRQHHAVSSDAAQEIKQGEIQKSMGPKFGVAKVLIHSALNDLLSGVAKSFAAIATGDASAAAAGGRSKNAQADIAALVAHFEAHDIFNYEGPARTSLPAGLTSKDYALPKGYVAPLDFTAPLDRQHQPVLERAFVAATELLTQAGLHQADEPVELAVPALRDDDDLSADGDESVSSQYSDAEPEVDESDSDDDDARLRADAEAREAGD</sequence>
<dbReference type="KEGG" id="aaf:AURANDRAFT_67463"/>
<feature type="compositionally biased region" description="Basic and acidic residues" evidence="2">
    <location>
        <begin position="1568"/>
        <end position="1589"/>
    </location>
</feature>
<feature type="region of interest" description="Disordered" evidence="2">
    <location>
        <begin position="582"/>
        <end position="611"/>
    </location>
</feature>
<accession>F0YL89</accession>
<feature type="transmembrane region" description="Helical" evidence="3">
    <location>
        <begin position="157"/>
        <end position="178"/>
    </location>
</feature>
<dbReference type="CDD" id="cd15489">
    <property type="entry name" value="PHD_SF"/>
    <property type="match status" value="1"/>
</dbReference>
<evidence type="ECO:0000313" key="4">
    <source>
        <dbReference type="EMBL" id="EGB04124.1"/>
    </source>
</evidence>
<reference evidence="4 5" key="1">
    <citation type="journal article" date="2011" name="Proc. Natl. Acad. Sci. U.S.A.">
        <title>Niche of harmful alga Aureococcus anophagefferens revealed through ecogenomics.</title>
        <authorList>
            <person name="Gobler C.J."/>
            <person name="Berry D.L."/>
            <person name="Dyhrman S.T."/>
            <person name="Wilhelm S.W."/>
            <person name="Salamov A."/>
            <person name="Lobanov A.V."/>
            <person name="Zhang Y."/>
            <person name="Collier J.L."/>
            <person name="Wurch L.L."/>
            <person name="Kustka A.B."/>
            <person name="Dill B.D."/>
            <person name="Shah M."/>
            <person name="VerBerkmoes N.C."/>
            <person name="Kuo A."/>
            <person name="Terry A."/>
            <person name="Pangilinan J."/>
            <person name="Lindquist E.A."/>
            <person name="Lucas S."/>
            <person name="Paulsen I.T."/>
            <person name="Hattenrath-Lehmann T.K."/>
            <person name="Talmage S.C."/>
            <person name="Walker E.A."/>
            <person name="Koch F."/>
            <person name="Burson A.M."/>
            <person name="Marcoval M.A."/>
            <person name="Tang Y.Z."/>
            <person name="Lecleir G.R."/>
            <person name="Coyne K.J."/>
            <person name="Berg G.M."/>
            <person name="Bertrand E.M."/>
            <person name="Saito M.A."/>
            <person name="Gladyshev V.N."/>
            <person name="Grigoriev I.V."/>
        </authorList>
    </citation>
    <scope>NUCLEOTIDE SEQUENCE [LARGE SCALE GENOMIC DNA]</scope>
    <source>
        <strain evidence="5">CCMP 1984</strain>
    </source>
</reference>
<keyword evidence="3" id="KW-1133">Transmembrane helix</keyword>
<feature type="compositionally biased region" description="Basic and acidic residues" evidence="2">
    <location>
        <begin position="1984"/>
        <end position="1997"/>
    </location>
</feature>
<keyword evidence="3" id="KW-0812">Transmembrane</keyword>
<gene>
    <name evidence="4" type="ORF">AURANDRAFT_67463</name>
</gene>
<dbReference type="EMBL" id="GL833156">
    <property type="protein sequence ID" value="EGB04124.1"/>
    <property type="molecule type" value="Genomic_DNA"/>
</dbReference>
<feature type="coiled-coil region" evidence="1">
    <location>
        <begin position="614"/>
        <end position="685"/>
    </location>
</feature>
<feature type="transmembrane region" description="Helical" evidence="3">
    <location>
        <begin position="107"/>
        <end position="129"/>
    </location>
</feature>
<feature type="compositionally biased region" description="Acidic residues" evidence="2">
    <location>
        <begin position="1951"/>
        <end position="1961"/>
    </location>
</feature>
<keyword evidence="3" id="KW-0472">Membrane</keyword>
<feature type="region of interest" description="Disordered" evidence="2">
    <location>
        <begin position="1562"/>
        <end position="1590"/>
    </location>
</feature>
<name>F0YL89_AURAN</name>
<feature type="region of interest" description="Disordered" evidence="2">
    <location>
        <begin position="1950"/>
        <end position="1997"/>
    </location>
</feature>
<dbReference type="Proteomes" id="UP000002729">
    <property type="component" value="Unassembled WGS sequence"/>
</dbReference>
<protein>
    <recommendedName>
        <fullName evidence="6">PHD-type domain-containing protein</fullName>
    </recommendedName>
</protein>
<evidence type="ECO:0008006" key="6">
    <source>
        <dbReference type="Google" id="ProtNLM"/>
    </source>
</evidence>
<dbReference type="RefSeq" id="XP_009041249.1">
    <property type="nucleotide sequence ID" value="XM_009043001.1"/>
</dbReference>